<dbReference type="Gene3D" id="1.10.1520.10">
    <property type="entry name" value="Ribonuclease III domain"/>
    <property type="match status" value="1"/>
</dbReference>
<organism evidence="2 3">
    <name type="scientific">Apiospora arundinis</name>
    <dbReference type="NCBI Taxonomy" id="335852"/>
    <lineage>
        <taxon>Eukaryota</taxon>
        <taxon>Fungi</taxon>
        <taxon>Dikarya</taxon>
        <taxon>Ascomycota</taxon>
        <taxon>Pezizomycotina</taxon>
        <taxon>Sordariomycetes</taxon>
        <taxon>Xylariomycetidae</taxon>
        <taxon>Amphisphaeriales</taxon>
        <taxon>Apiosporaceae</taxon>
        <taxon>Apiospora</taxon>
    </lineage>
</organism>
<dbReference type="InterPro" id="IPR036389">
    <property type="entry name" value="RNase_III_sf"/>
</dbReference>
<sequence length="256" mass="27861">MEKTISPKARLFKNVTAGLCRFVSTSRESTKPHAPTAVESGSSSTSPQLPLSSCTPRSAAANFLQHGRPDGDEARFSISFGTKIARCEGILGYIFKYKPLLAEALTPHGGEAYFLSSGHRCVTHTSSRLAIYGDALMRAYMARQWLRCPLAQATDSNSSWDLTNKYYLCNRSLASAAQTLRLSECMHAKPQTQGLPGGWAQAQTIEALAAAAYLDGGDRALVQAMKLIGYDRVIHGSDSALKSLERQQRKREANNS</sequence>
<protein>
    <submittedName>
        <fullName evidence="2">Ribonuclease III</fullName>
    </submittedName>
</protein>
<gene>
    <name evidence="2" type="ORF">PGQ11_007953</name>
</gene>
<evidence type="ECO:0000313" key="3">
    <source>
        <dbReference type="Proteomes" id="UP001390339"/>
    </source>
</evidence>
<accession>A0ABR2IWZ6</accession>
<dbReference type="SUPFAM" id="SSF69065">
    <property type="entry name" value="RNase III domain-like"/>
    <property type="match status" value="1"/>
</dbReference>
<name>A0ABR2IWZ6_9PEZI</name>
<evidence type="ECO:0000256" key="1">
    <source>
        <dbReference type="SAM" id="MobiDB-lite"/>
    </source>
</evidence>
<reference evidence="2 3" key="1">
    <citation type="journal article" date="2024" name="IMA Fungus">
        <title>Apiospora arundinis, a panoply of carbohydrate-active enzymes and secondary metabolites.</title>
        <authorList>
            <person name="Sorensen T."/>
            <person name="Petersen C."/>
            <person name="Muurmann A.T."/>
            <person name="Christiansen J.V."/>
            <person name="Brundto M.L."/>
            <person name="Overgaard C.K."/>
            <person name="Boysen A.T."/>
            <person name="Wollenberg R.D."/>
            <person name="Larsen T.O."/>
            <person name="Sorensen J.L."/>
            <person name="Nielsen K.L."/>
            <person name="Sondergaard T.E."/>
        </authorList>
    </citation>
    <scope>NUCLEOTIDE SEQUENCE [LARGE SCALE GENOMIC DNA]</scope>
    <source>
        <strain evidence="2 3">AAU 773</strain>
    </source>
</reference>
<evidence type="ECO:0000313" key="2">
    <source>
        <dbReference type="EMBL" id="KAK8869375.1"/>
    </source>
</evidence>
<keyword evidence="3" id="KW-1185">Reference proteome</keyword>
<dbReference type="Proteomes" id="UP001390339">
    <property type="component" value="Unassembled WGS sequence"/>
</dbReference>
<dbReference type="EMBL" id="JAPCWZ010000004">
    <property type="protein sequence ID" value="KAK8869375.1"/>
    <property type="molecule type" value="Genomic_DNA"/>
</dbReference>
<feature type="compositionally biased region" description="Low complexity" evidence="1">
    <location>
        <begin position="40"/>
        <end position="52"/>
    </location>
</feature>
<feature type="region of interest" description="Disordered" evidence="1">
    <location>
        <begin position="26"/>
        <end position="52"/>
    </location>
</feature>
<proteinExistence type="predicted"/>
<comment type="caution">
    <text evidence="2">The sequence shown here is derived from an EMBL/GenBank/DDBJ whole genome shotgun (WGS) entry which is preliminary data.</text>
</comment>